<dbReference type="PANTHER" id="PTHR14879:SF5">
    <property type="entry name" value="RING-TYPE DOMAIN-CONTAINING PROTEIN"/>
    <property type="match status" value="1"/>
</dbReference>
<dbReference type="Pfam" id="PF13920">
    <property type="entry name" value="zf-C3HC4_3"/>
    <property type="match status" value="1"/>
</dbReference>
<gene>
    <name evidence="1" type="ORF">GL50803_0016687</name>
</gene>
<comment type="caution">
    <text evidence="1">The sequence shown here is derived from an EMBL/GenBank/DDBJ whole genome shotgun (WGS) entry which is preliminary data.</text>
</comment>
<dbReference type="AlphaFoldDB" id="A8BF50"/>
<dbReference type="STRING" id="184922.A8BF50"/>
<dbReference type="PANTHER" id="PTHR14879">
    <property type="entry name" value="CASPASE REGULATOR, RING FINGER DOMAIN-CONTAINING"/>
    <property type="match status" value="1"/>
</dbReference>
<protein>
    <submittedName>
        <fullName evidence="1">Zinc finger, C3HC4 type (RING finger) domain-containing protein</fullName>
    </submittedName>
</protein>
<dbReference type="HOGENOM" id="CLU_1211749_0_0_1"/>
<dbReference type="InterPro" id="IPR001841">
    <property type="entry name" value="Znf_RING"/>
</dbReference>
<dbReference type="KEGG" id="gla:GL50803_0016687"/>
<reference evidence="1 2" key="1">
    <citation type="journal article" date="2007" name="Science">
        <title>Genomic minimalism in the early diverging intestinal parasite Giardia lamblia.</title>
        <authorList>
            <person name="Morrison H.G."/>
            <person name="McArthur A.G."/>
            <person name="Gillin F.D."/>
            <person name="Aley S.B."/>
            <person name="Adam R.D."/>
            <person name="Olsen G.J."/>
            <person name="Best A.A."/>
            <person name="Cande W.Z."/>
            <person name="Chen F."/>
            <person name="Cipriano M.J."/>
            <person name="Davids B.J."/>
            <person name="Dawson S.C."/>
            <person name="Elmendorf H.G."/>
            <person name="Hehl A.B."/>
            <person name="Holder M.E."/>
            <person name="Huse S.M."/>
            <person name="Kim U.U."/>
            <person name="Lasek-Nesselquist E."/>
            <person name="Manning G."/>
            <person name="Nigam A."/>
            <person name="Nixon J.E."/>
            <person name="Palm D."/>
            <person name="Passamaneck N.E."/>
            <person name="Prabhu A."/>
            <person name="Reich C.I."/>
            <person name="Reiner D.S."/>
            <person name="Samuelson J."/>
            <person name="Svard S.G."/>
            <person name="Sogin M.L."/>
        </authorList>
    </citation>
    <scope>NUCLEOTIDE SEQUENCE [LARGE SCALE GENOMIC DNA]</scope>
    <source>
        <strain evidence="1 2">WB C6</strain>
    </source>
</reference>
<dbReference type="InterPro" id="IPR013083">
    <property type="entry name" value="Znf_RING/FYVE/PHD"/>
</dbReference>
<evidence type="ECO:0000313" key="2">
    <source>
        <dbReference type="Proteomes" id="UP000001548"/>
    </source>
</evidence>
<dbReference type="Proteomes" id="UP000001548">
    <property type="component" value="Unassembled WGS sequence"/>
</dbReference>
<organism evidence="1 2">
    <name type="scientific">Giardia intestinalis (strain ATCC 50803 / WB clone C6)</name>
    <name type="common">Giardia lamblia</name>
    <dbReference type="NCBI Taxonomy" id="184922"/>
    <lineage>
        <taxon>Eukaryota</taxon>
        <taxon>Metamonada</taxon>
        <taxon>Diplomonadida</taxon>
        <taxon>Hexamitidae</taxon>
        <taxon>Giardiinae</taxon>
        <taxon>Giardia</taxon>
    </lineage>
</organism>
<sequence length="199" mass="22409">MTTPPFDCMIGFPGFVGFPQTPDEDFQLDSTTVDELDLLRSAEELLAMASSQAKRRGLKVKRLREKLWAERAQARKEKCSLEQRLAKYTTAGTALSELYEQLDRAEGAARSLGFDLAKAQTIIRRQQAALRRRRPKAVKRVQLPDGECCVCLDKQSTHAFVPCGHLCVCSSCAELLMRVDAKCPYCRARAMETCQIRFT</sequence>
<dbReference type="PROSITE" id="PS50089">
    <property type="entry name" value="ZF_RING_2"/>
    <property type="match status" value="1"/>
</dbReference>
<dbReference type="SUPFAM" id="SSF57850">
    <property type="entry name" value="RING/U-box"/>
    <property type="match status" value="1"/>
</dbReference>
<evidence type="ECO:0000313" key="1">
    <source>
        <dbReference type="EMBL" id="KAE8305699.1"/>
    </source>
</evidence>
<accession>A8BF50</accession>
<dbReference type="RefSeq" id="XP_001707481.1">
    <property type="nucleotide sequence ID" value="XM_001707429.1"/>
</dbReference>
<dbReference type="Gene3D" id="3.30.40.10">
    <property type="entry name" value="Zinc/RING finger domain, C3HC4 (zinc finger)"/>
    <property type="match status" value="1"/>
</dbReference>
<dbReference type="VEuPathDB" id="GiardiaDB:GL50803_16687"/>
<dbReference type="EMBL" id="AACB03000001">
    <property type="protein sequence ID" value="KAE8305699.1"/>
    <property type="molecule type" value="Genomic_DNA"/>
</dbReference>
<proteinExistence type="predicted"/>
<dbReference type="InterPro" id="IPR051728">
    <property type="entry name" value="RING-FYVE_E3_ubiquitin-ligase"/>
</dbReference>
<keyword evidence="2" id="KW-1185">Reference proteome</keyword>
<dbReference type="GeneID" id="5700381"/>
<name>A8BF50_GIAIC</name>